<dbReference type="EMBL" id="FTNI01000031">
    <property type="protein sequence ID" value="SIS14851.1"/>
    <property type="molecule type" value="Genomic_DNA"/>
</dbReference>
<reference evidence="3" key="1">
    <citation type="submission" date="2017-01" db="EMBL/GenBank/DDBJ databases">
        <authorList>
            <person name="Varghese N."/>
            <person name="Submissions S."/>
        </authorList>
    </citation>
    <scope>NUCLEOTIDE SEQUENCE [LARGE SCALE GENOMIC DNA]</scope>
    <source>
        <strain evidence="3">ATCC 12950</strain>
    </source>
</reference>
<keyword evidence="1" id="KW-1133">Transmembrane helix</keyword>
<evidence type="ECO:0000256" key="1">
    <source>
        <dbReference type="SAM" id="Phobius"/>
    </source>
</evidence>
<dbReference type="STRING" id="58117.SAMN05421833_13155"/>
<feature type="transmembrane region" description="Helical" evidence="1">
    <location>
        <begin position="62"/>
        <end position="80"/>
    </location>
</feature>
<proteinExistence type="predicted"/>
<dbReference type="RefSeq" id="WP_143734671.1">
    <property type="nucleotide sequence ID" value="NZ_FTNI01000031.1"/>
</dbReference>
<evidence type="ECO:0000313" key="3">
    <source>
        <dbReference type="Proteomes" id="UP000186096"/>
    </source>
</evidence>
<dbReference type="Gene3D" id="6.20.20.10">
    <property type="match status" value="1"/>
</dbReference>
<protein>
    <submittedName>
        <fullName evidence="2">Uncharacterized protein</fullName>
    </submittedName>
</protein>
<evidence type="ECO:0000313" key="2">
    <source>
        <dbReference type="EMBL" id="SIS14851.1"/>
    </source>
</evidence>
<gene>
    <name evidence="2" type="ORF">SAMN05421833_13155</name>
</gene>
<dbReference type="OrthoDB" id="3540941at2"/>
<name>A0A1N7GQK5_9ACTN</name>
<dbReference type="AlphaFoldDB" id="A0A1N7GQK5"/>
<keyword evidence="3" id="KW-1185">Reference proteome</keyword>
<dbReference type="Proteomes" id="UP000186096">
    <property type="component" value="Unassembled WGS sequence"/>
</dbReference>
<accession>A0A1N7GQK5</accession>
<keyword evidence="1" id="KW-0812">Transmembrane</keyword>
<organism evidence="2 3">
    <name type="scientific">Microbispora rosea</name>
    <dbReference type="NCBI Taxonomy" id="58117"/>
    <lineage>
        <taxon>Bacteria</taxon>
        <taxon>Bacillati</taxon>
        <taxon>Actinomycetota</taxon>
        <taxon>Actinomycetes</taxon>
        <taxon>Streptosporangiales</taxon>
        <taxon>Streptosporangiaceae</taxon>
        <taxon>Microbispora</taxon>
    </lineage>
</organism>
<keyword evidence="1" id="KW-0472">Membrane</keyword>
<sequence>MRVPSQAMRAPAVRVRIRARLRHWLARPVSDGDRAPARPASAGGAFVAGPSPDHGATVDSQTFLVLAGAFFGVWLVFDYVRNYLSRCPKCKGSGTLKATWWSGRYRPCPRCGRKGEVPHAFGPKS</sequence>